<reference evidence="2" key="1">
    <citation type="submission" date="2013-08" db="EMBL/GenBank/DDBJ databases">
        <authorList>
            <person name="Mendez C."/>
            <person name="Richter M."/>
            <person name="Ferrer M."/>
            <person name="Sanchez J."/>
        </authorList>
    </citation>
    <scope>NUCLEOTIDE SEQUENCE</scope>
</reference>
<dbReference type="AlphaFoldDB" id="T0ZEP0"/>
<feature type="compositionally biased region" description="Basic and acidic residues" evidence="1">
    <location>
        <begin position="1"/>
        <end position="12"/>
    </location>
</feature>
<feature type="compositionally biased region" description="Basic and acidic residues" evidence="1">
    <location>
        <begin position="191"/>
        <end position="202"/>
    </location>
</feature>
<sequence length="202" mass="21647">MNPKQTKPDTKPADTPPATVPKGRALEPHELLLHPEAQAGVRMVEWGKFAGDANLSVLVHEMFVATKEVKAGNLGMLERMLAAQAFSLDTMFTNLARQARLQDGLPQIQTLTGLAFKAQAQCRATIEALAEIKNPKPVAFVKQANIAHGHQQVNNGDAALPAPAQAQLSPPAPDALAGTWTEARESIPATRARENPEASKVE</sequence>
<evidence type="ECO:0000313" key="2">
    <source>
        <dbReference type="EMBL" id="EQD27329.1"/>
    </source>
</evidence>
<dbReference type="EMBL" id="AUZY01012892">
    <property type="protein sequence ID" value="EQD27329.1"/>
    <property type="molecule type" value="Genomic_DNA"/>
</dbReference>
<feature type="region of interest" description="Disordered" evidence="1">
    <location>
        <begin position="162"/>
        <end position="202"/>
    </location>
</feature>
<feature type="region of interest" description="Disordered" evidence="1">
    <location>
        <begin position="1"/>
        <end position="23"/>
    </location>
</feature>
<feature type="compositionally biased region" description="Low complexity" evidence="1">
    <location>
        <begin position="162"/>
        <end position="177"/>
    </location>
</feature>
<name>T0ZEP0_9ZZZZ</name>
<comment type="caution">
    <text evidence="2">The sequence shown here is derived from an EMBL/GenBank/DDBJ whole genome shotgun (WGS) entry which is preliminary data.</text>
</comment>
<organism evidence="2">
    <name type="scientific">mine drainage metagenome</name>
    <dbReference type="NCBI Taxonomy" id="410659"/>
    <lineage>
        <taxon>unclassified sequences</taxon>
        <taxon>metagenomes</taxon>
        <taxon>ecological metagenomes</taxon>
    </lineage>
</organism>
<protein>
    <submittedName>
        <fullName evidence="2">Uncharacterized protein</fullName>
    </submittedName>
</protein>
<reference evidence="2" key="2">
    <citation type="journal article" date="2014" name="ISME J.">
        <title>Microbial stratification in low pH oxic and suboxic macroscopic growths along an acid mine drainage.</title>
        <authorList>
            <person name="Mendez-Garcia C."/>
            <person name="Mesa V."/>
            <person name="Sprenger R.R."/>
            <person name="Richter M."/>
            <person name="Diez M.S."/>
            <person name="Solano J."/>
            <person name="Bargiela R."/>
            <person name="Golyshina O.V."/>
            <person name="Manteca A."/>
            <person name="Ramos J.L."/>
            <person name="Gallego J.R."/>
            <person name="Llorente I."/>
            <person name="Martins Dos Santos V.A."/>
            <person name="Jensen O.N."/>
            <person name="Pelaez A.I."/>
            <person name="Sanchez J."/>
            <person name="Ferrer M."/>
        </authorList>
    </citation>
    <scope>NUCLEOTIDE SEQUENCE</scope>
</reference>
<accession>T0ZEP0</accession>
<evidence type="ECO:0000256" key="1">
    <source>
        <dbReference type="SAM" id="MobiDB-lite"/>
    </source>
</evidence>
<proteinExistence type="predicted"/>
<gene>
    <name evidence="2" type="ORF">B1B_19193</name>
</gene>